<keyword evidence="6" id="KW-0520">NAD</keyword>
<evidence type="ECO:0000256" key="7">
    <source>
        <dbReference type="ARBA" id="ARBA00047304"/>
    </source>
</evidence>
<feature type="transmembrane region" description="Helical" evidence="8">
    <location>
        <begin position="140"/>
        <end position="157"/>
    </location>
</feature>
<dbReference type="PANTHER" id="PTHR11017:SF479">
    <property type="entry name" value="DISEASE RESISTANCE PROTEIN (TIR-NBS-LRR CLASS) FAMILY"/>
    <property type="match status" value="1"/>
</dbReference>
<dbReference type="PANTHER" id="PTHR11017">
    <property type="entry name" value="LEUCINE-RICH REPEAT-CONTAINING PROTEIN"/>
    <property type="match status" value="1"/>
</dbReference>
<dbReference type="GO" id="GO:0006952">
    <property type="term" value="P:defense response"/>
    <property type="evidence" value="ECO:0007669"/>
    <property type="project" value="UniProtKB-KW"/>
</dbReference>
<dbReference type="Gene3D" id="1.10.8.430">
    <property type="entry name" value="Helical domain of apoptotic protease-activating factors"/>
    <property type="match status" value="1"/>
</dbReference>
<dbReference type="SUPFAM" id="SSF52200">
    <property type="entry name" value="Toll/Interleukin receptor TIR domain"/>
    <property type="match status" value="1"/>
</dbReference>
<dbReference type="Pfam" id="PF23598">
    <property type="entry name" value="LRR_14"/>
    <property type="match status" value="2"/>
</dbReference>
<dbReference type="SUPFAM" id="SSF52540">
    <property type="entry name" value="P-loop containing nucleoside triphosphate hydrolases"/>
    <property type="match status" value="1"/>
</dbReference>
<gene>
    <name evidence="10" type="ORF">Ddye_028114</name>
</gene>
<dbReference type="InterPro" id="IPR035897">
    <property type="entry name" value="Toll_tir_struct_dom_sf"/>
</dbReference>
<dbReference type="SUPFAM" id="SSF52047">
    <property type="entry name" value="RNI-like"/>
    <property type="match status" value="1"/>
</dbReference>
<accession>A0AAD9WQU9</accession>
<dbReference type="InterPro" id="IPR000157">
    <property type="entry name" value="TIR_dom"/>
</dbReference>
<dbReference type="InterPro" id="IPR042197">
    <property type="entry name" value="Apaf_helical"/>
</dbReference>
<dbReference type="InterPro" id="IPR002182">
    <property type="entry name" value="NB-ARC"/>
</dbReference>
<proteinExistence type="predicted"/>
<dbReference type="PROSITE" id="PS51450">
    <property type="entry name" value="LRR"/>
    <property type="match status" value="2"/>
</dbReference>
<dbReference type="InterPro" id="IPR058192">
    <property type="entry name" value="WHD_ROQ1-like"/>
</dbReference>
<dbReference type="AlphaFoldDB" id="A0AAD9WQU9"/>
<evidence type="ECO:0000313" key="10">
    <source>
        <dbReference type="EMBL" id="KAK2640319.1"/>
    </source>
</evidence>
<dbReference type="PROSITE" id="PS50104">
    <property type="entry name" value="TIR"/>
    <property type="match status" value="1"/>
</dbReference>
<dbReference type="Pfam" id="PF00931">
    <property type="entry name" value="NB-ARC"/>
    <property type="match status" value="1"/>
</dbReference>
<dbReference type="Pfam" id="PF20160">
    <property type="entry name" value="C-JID"/>
    <property type="match status" value="1"/>
</dbReference>
<dbReference type="SMART" id="SM00255">
    <property type="entry name" value="TIR"/>
    <property type="match status" value="1"/>
</dbReference>
<keyword evidence="8" id="KW-0472">Membrane</keyword>
<dbReference type="GO" id="GO:0061809">
    <property type="term" value="F:NAD+ nucleosidase activity, cyclic ADP-ribose generating"/>
    <property type="evidence" value="ECO:0007669"/>
    <property type="project" value="UniProtKB-EC"/>
</dbReference>
<feature type="domain" description="TIR" evidence="9">
    <location>
        <begin position="18"/>
        <end position="228"/>
    </location>
</feature>
<dbReference type="Pfam" id="PF23282">
    <property type="entry name" value="WHD_ROQ1"/>
    <property type="match status" value="1"/>
</dbReference>
<dbReference type="Proteomes" id="UP001280121">
    <property type="component" value="Unassembled WGS sequence"/>
</dbReference>
<dbReference type="SUPFAM" id="SSF52058">
    <property type="entry name" value="L domain-like"/>
    <property type="match status" value="1"/>
</dbReference>
<dbReference type="InterPro" id="IPR011713">
    <property type="entry name" value="Leu-rich_rpt_3"/>
</dbReference>
<evidence type="ECO:0000256" key="6">
    <source>
        <dbReference type="ARBA" id="ARBA00023027"/>
    </source>
</evidence>
<dbReference type="Gene3D" id="3.40.50.300">
    <property type="entry name" value="P-loop containing nucleotide triphosphate hydrolases"/>
    <property type="match status" value="1"/>
</dbReference>
<evidence type="ECO:0000256" key="1">
    <source>
        <dbReference type="ARBA" id="ARBA00011982"/>
    </source>
</evidence>
<dbReference type="InterPro" id="IPR045344">
    <property type="entry name" value="C-JID"/>
</dbReference>
<evidence type="ECO:0000256" key="2">
    <source>
        <dbReference type="ARBA" id="ARBA00022614"/>
    </source>
</evidence>
<evidence type="ECO:0000256" key="4">
    <source>
        <dbReference type="ARBA" id="ARBA00022801"/>
    </source>
</evidence>
<dbReference type="Pfam" id="PF07725">
    <property type="entry name" value="LRR_3"/>
    <property type="match status" value="1"/>
</dbReference>
<dbReference type="GO" id="GO:0043531">
    <property type="term" value="F:ADP binding"/>
    <property type="evidence" value="ECO:0007669"/>
    <property type="project" value="InterPro"/>
</dbReference>
<dbReference type="Gene3D" id="3.80.10.10">
    <property type="entry name" value="Ribonuclease Inhibitor"/>
    <property type="match status" value="3"/>
</dbReference>
<dbReference type="EMBL" id="JANJYI010000008">
    <property type="protein sequence ID" value="KAK2640319.1"/>
    <property type="molecule type" value="Genomic_DNA"/>
</dbReference>
<dbReference type="EC" id="3.2.2.6" evidence="1"/>
<comment type="caution">
    <text evidence="10">The sequence shown here is derived from an EMBL/GenBank/DDBJ whole genome shotgun (WGS) entry which is preliminary data.</text>
</comment>
<dbReference type="SUPFAM" id="SSF46785">
    <property type="entry name" value="Winged helix' DNA-binding domain"/>
    <property type="match status" value="1"/>
</dbReference>
<dbReference type="GO" id="GO:0051707">
    <property type="term" value="P:response to other organism"/>
    <property type="evidence" value="ECO:0007669"/>
    <property type="project" value="UniProtKB-ARBA"/>
</dbReference>
<dbReference type="GO" id="GO:0007165">
    <property type="term" value="P:signal transduction"/>
    <property type="evidence" value="ECO:0007669"/>
    <property type="project" value="InterPro"/>
</dbReference>
<evidence type="ECO:0000256" key="5">
    <source>
        <dbReference type="ARBA" id="ARBA00022821"/>
    </source>
</evidence>
<comment type="catalytic activity">
    <reaction evidence="7">
        <text>NAD(+) + H2O = ADP-D-ribose + nicotinamide + H(+)</text>
        <dbReference type="Rhea" id="RHEA:16301"/>
        <dbReference type="ChEBI" id="CHEBI:15377"/>
        <dbReference type="ChEBI" id="CHEBI:15378"/>
        <dbReference type="ChEBI" id="CHEBI:17154"/>
        <dbReference type="ChEBI" id="CHEBI:57540"/>
        <dbReference type="ChEBI" id="CHEBI:57967"/>
        <dbReference type="EC" id="3.2.2.6"/>
    </reaction>
    <physiologicalReaction direction="left-to-right" evidence="7">
        <dbReference type="Rhea" id="RHEA:16302"/>
    </physiologicalReaction>
</comment>
<reference evidence="10" key="1">
    <citation type="journal article" date="2023" name="Plant J.">
        <title>Genome sequences and population genomics provide insights into the demographic history, inbreeding, and mutation load of two 'living fossil' tree species of Dipteronia.</title>
        <authorList>
            <person name="Feng Y."/>
            <person name="Comes H.P."/>
            <person name="Chen J."/>
            <person name="Zhu S."/>
            <person name="Lu R."/>
            <person name="Zhang X."/>
            <person name="Li P."/>
            <person name="Qiu J."/>
            <person name="Olsen K.M."/>
            <person name="Qiu Y."/>
        </authorList>
    </citation>
    <scope>NUCLEOTIDE SEQUENCE</scope>
    <source>
        <strain evidence="10">KIB01</strain>
    </source>
</reference>
<keyword evidence="2" id="KW-0433">Leucine-rich repeat</keyword>
<keyword evidence="3" id="KW-0677">Repeat</keyword>
<evidence type="ECO:0000256" key="3">
    <source>
        <dbReference type="ARBA" id="ARBA00022737"/>
    </source>
</evidence>
<dbReference type="Gene3D" id="3.40.50.10140">
    <property type="entry name" value="Toll/interleukin-1 receptor homology (TIR) domain"/>
    <property type="match status" value="1"/>
</dbReference>
<keyword evidence="4" id="KW-0378">Hydrolase</keyword>
<dbReference type="InterPro" id="IPR044974">
    <property type="entry name" value="Disease_R_plants"/>
</dbReference>
<evidence type="ECO:0000256" key="8">
    <source>
        <dbReference type="SAM" id="Phobius"/>
    </source>
</evidence>
<sequence length="1270" mass="143796">MSNLQSTPSSSTTATFQKKYDVFLNFRGEDTRDCFTCHLHKALQEKIETFIDNGLEKGEGIWPTLKGAIEQSKISVVIFSKDYASSKWCLRELVEIMERKNKHNQIVIPVFYRVDPSHVRKQTRSFKDSFDKHGNESQEVLFLLFFYCGLLLFFAMFSRAGLWSCLLAFCLALCGYLYLFNNKESQGEVQKWREALTAASNLSGFDSSKIRPDTALIDQIVEDIWTKLLRDYTPHDIEGLIGHERIEDVISLLCLPDNRTNVQIIGIWGMGGIGKTYIAEAILKKIIKQFKGVCFIENVRERLQNSAGLVSLREEVLSKVFKDKHLKLDGPTIPSKIMERLNRTQVLIVLDNVDDIDAYLPLENLIPGVDRLGLGSRIIITSRNKHVLQLCGVNDLNIFEVKGFNYRDALQLFCNCAFRENYPPEDLVVLSNELVNYSKGNPLALKVLGSSLYKKSEQVWENVVNTLGTTNLNRGIFKVLKISYDGLEDSEKNIFLGIACFFKGETRDYVEKIVGGDCCNSLGVLVDKSLITISFSGWIQMHDLLEEMGREIVDKESPNKPGKWLWRQQEVQNTLKYDEGTNAVQGIVLDLLNIKKMELSPQAFKKMYNLRFIKLHDSGIYLDFGCPYNSKMHFPNGLSDLSDKLRSLIWFGFPLTILPSNFNPENLVELNLRESNLERLWEDAMHAPNLRLLILIGCKRLTDIPDLSYSPLLERIDLNGCGSLLDFPLLAPHLKYLHYLEMHGCKSLRCFPSDIHFESLKSFRLLYCDNLTKFPEISGDLRVLDLRGTAIDKVPPSIGSLTKLWDLNLSQCTRLKHISTNICKLKSLHRLNLENCSELVIFPDIWETMEGFQSLNLSGTTIKEVPGSIENLNGLTYLHLRRCKNLEELPSSICNLTSLDFLDLSDCSKLEILPDNLGNIKSLNELSIDRTAISQLPSMMMHLNELESLSCCGCRGLRFTHSSDFPCSLRDLYLSDCNLKEIPEDICHLSSLEDLDLSGNDFESLPKSIKQLSKLRRLKVNDCNMLQSLTELPLSLELLSASDCKQLRSVPDASELVKAEFIFTNCPNLEETAVGNILASVEGYEGEGELDFFSFICLGSEVPGWFNYKSNESSIKFQMAWHDCFNGLLPGFIVCAVIEFEEYCFDGNVEDKLCVECSFDGSPETWISSCTLIAASRIGSLFDSDHVALCYCKPLFGLVLESEFTNCTFKFHLSKDSPSCRVNSCGVRPLTKIPNEDDKVKYAEPIKISGVTIEEIGETSRKRNGTSNDH</sequence>
<dbReference type="Pfam" id="PF01582">
    <property type="entry name" value="TIR"/>
    <property type="match status" value="2"/>
</dbReference>
<dbReference type="PRINTS" id="PR00364">
    <property type="entry name" value="DISEASERSIST"/>
</dbReference>
<keyword evidence="8" id="KW-0812">Transmembrane</keyword>
<evidence type="ECO:0000313" key="11">
    <source>
        <dbReference type="Proteomes" id="UP001280121"/>
    </source>
</evidence>
<dbReference type="InterPro" id="IPR027417">
    <property type="entry name" value="P-loop_NTPase"/>
</dbReference>
<dbReference type="InterPro" id="IPR036390">
    <property type="entry name" value="WH_DNA-bd_sf"/>
</dbReference>
<dbReference type="InterPro" id="IPR055414">
    <property type="entry name" value="LRR_R13L4/SHOC2-like"/>
</dbReference>
<dbReference type="InterPro" id="IPR032675">
    <property type="entry name" value="LRR_dom_sf"/>
</dbReference>
<keyword evidence="5" id="KW-0611">Plant defense</keyword>
<dbReference type="InterPro" id="IPR001611">
    <property type="entry name" value="Leu-rich_rpt"/>
</dbReference>
<name>A0AAD9WQU9_9ROSI</name>
<keyword evidence="8" id="KW-1133">Transmembrane helix</keyword>
<organism evidence="10 11">
    <name type="scientific">Dipteronia dyeriana</name>
    <dbReference type="NCBI Taxonomy" id="168575"/>
    <lineage>
        <taxon>Eukaryota</taxon>
        <taxon>Viridiplantae</taxon>
        <taxon>Streptophyta</taxon>
        <taxon>Embryophyta</taxon>
        <taxon>Tracheophyta</taxon>
        <taxon>Spermatophyta</taxon>
        <taxon>Magnoliopsida</taxon>
        <taxon>eudicotyledons</taxon>
        <taxon>Gunneridae</taxon>
        <taxon>Pentapetalae</taxon>
        <taxon>rosids</taxon>
        <taxon>malvids</taxon>
        <taxon>Sapindales</taxon>
        <taxon>Sapindaceae</taxon>
        <taxon>Hippocastanoideae</taxon>
        <taxon>Acereae</taxon>
        <taxon>Dipteronia</taxon>
    </lineage>
</organism>
<keyword evidence="11" id="KW-1185">Reference proteome</keyword>
<evidence type="ECO:0000259" key="9">
    <source>
        <dbReference type="PROSITE" id="PS50104"/>
    </source>
</evidence>
<protein>
    <recommendedName>
        <fullName evidence="1">ADP-ribosyl cyclase/cyclic ADP-ribose hydrolase</fullName>
        <ecNumber evidence="1">3.2.2.6</ecNumber>
    </recommendedName>
</protein>